<keyword evidence="9" id="KW-1133">Transmembrane helix</keyword>
<dbReference type="InterPro" id="IPR001128">
    <property type="entry name" value="Cyt_P450"/>
</dbReference>
<evidence type="ECO:0000256" key="5">
    <source>
        <dbReference type="ARBA" id="ARBA00023004"/>
    </source>
</evidence>
<dbReference type="EMBL" id="KV749655">
    <property type="protein sequence ID" value="OCL08461.1"/>
    <property type="molecule type" value="Genomic_DNA"/>
</dbReference>
<keyword evidence="6 8" id="KW-0503">Monooxygenase</keyword>
<keyword evidence="3 7" id="KW-0479">Metal-binding</keyword>
<dbReference type="InterPro" id="IPR002403">
    <property type="entry name" value="Cyt_P450_E_grp-IV"/>
</dbReference>
<dbReference type="InterPro" id="IPR017972">
    <property type="entry name" value="Cyt_P450_CS"/>
</dbReference>
<protein>
    <submittedName>
        <fullName evidence="10">Putative cytochrome P450</fullName>
    </submittedName>
</protein>
<accession>A0A8E2F0V0</accession>
<evidence type="ECO:0000256" key="7">
    <source>
        <dbReference type="PIRSR" id="PIRSR602403-1"/>
    </source>
</evidence>
<dbReference type="Proteomes" id="UP000250140">
    <property type="component" value="Unassembled WGS sequence"/>
</dbReference>
<dbReference type="GO" id="GO:0005506">
    <property type="term" value="F:iron ion binding"/>
    <property type="evidence" value="ECO:0007669"/>
    <property type="project" value="InterPro"/>
</dbReference>
<dbReference type="GO" id="GO:0020037">
    <property type="term" value="F:heme binding"/>
    <property type="evidence" value="ECO:0007669"/>
    <property type="project" value="InterPro"/>
</dbReference>
<evidence type="ECO:0000256" key="9">
    <source>
        <dbReference type="SAM" id="Phobius"/>
    </source>
</evidence>
<keyword evidence="7 8" id="KW-0349">Heme</keyword>
<evidence type="ECO:0000256" key="8">
    <source>
        <dbReference type="RuleBase" id="RU000461"/>
    </source>
</evidence>
<dbReference type="InterPro" id="IPR036396">
    <property type="entry name" value="Cyt_P450_sf"/>
</dbReference>
<proteinExistence type="inferred from homology"/>
<keyword evidence="9" id="KW-0472">Membrane</keyword>
<evidence type="ECO:0000256" key="6">
    <source>
        <dbReference type="ARBA" id="ARBA00023033"/>
    </source>
</evidence>
<dbReference type="AlphaFoldDB" id="A0A8E2F0V0"/>
<dbReference type="InterPro" id="IPR050121">
    <property type="entry name" value="Cytochrome_P450_monoxygenase"/>
</dbReference>
<dbReference type="SUPFAM" id="SSF48264">
    <property type="entry name" value="Cytochrome P450"/>
    <property type="match status" value="1"/>
</dbReference>
<sequence>MGFSASLLTYVLLFAVVYVFYGAYWRLYLSPIAKFPGRKLAALTFWYEFYYDYIRGGLYVYEIEKMHKEFGPIIRINPYELSVNDTDLDFINRLYPSIGSEVDKFWWSAAMFAYKDQTFATISHRLHKARRAAFSKFFSPTYIRRLEPLLKDLVNSMLGKITEGIEAGKAINLQHVYAAFTQDVITEYCFSNNRHVLEEKDFAPHWYEWIQIHCTFTPLIKKFPRLIPLLNKLPDWLVKATNDPLWLIRVQEAEYIRQIRGVIDGGEKDTTSHITIFHEILNEPSLPPSEKTERRMMAEAVAFVGAGTLTSSHMLTLTTYFVLANPVILKNLLTELETAMPDPASEPSQHVFESLPYLNAVMDEGFRLSYGSMHRLSRSHPDESLKFRGWVIPPGTAVATSAYLIHTNPEIFPEPRTFKPERWLNLEPKERQHLRSYLNNFGRGTRQCVGMRLAYAEIYLTLGYLFRRLGNRLKLFDTEYERDIEYVHDYFIPAARKQSRGCRVVEKSGAGSNKC</sequence>
<dbReference type="Gene3D" id="1.10.630.10">
    <property type="entry name" value="Cytochrome P450"/>
    <property type="match status" value="1"/>
</dbReference>
<keyword evidence="11" id="KW-1185">Reference proteome</keyword>
<comment type="similarity">
    <text evidence="2 8">Belongs to the cytochrome P450 family.</text>
</comment>
<comment type="cofactor">
    <cofactor evidence="1 7">
        <name>heme</name>
        <dbReference type="ChEBI" id="CHEBI:30413"/>
    </cofactor>
</comment>
<feature type="binding site" description="axial binding residue" evidence="7">
    <location>
        <position position="448"/>
    </location>
    <ligand>
        <name>heme</name>
        <dbReference type="ChEBI" id="CHEBI:30413"/>
    </ligand>
    <ligandPart>
        <name>Fe</name>
        <dbReference type="ChEBI" id="CHEBI:18248"/>
    </ligandPart>
</feature>
<dbReference type="PANTHER" id="PTHR24305:SF157">
    <property type="entry name" value="N-ACETYLTRYPTOPHAN 6-HYDROXYLASE IVOC-RELATED"/>
    <property type="match status" value="1"/>
</dbReference>
<dbReference type="CDD" id="cd11062">
    <property type="entry name" value="CYP58-like"/>
    <property type="match status" value="1"/>
</dbReference>
<evidence type="ECO:0000256" key="4">
    <source>
        <dbReference type="ARBA" id="ARBA00023002"/>
    </source>
</evidence>
<dbReference type="GO" id="GO:0016705">
    <property type="term" value="F:oxidoreductase activity, acting on paired donors, with incorporation or reduction of molecular oxygen"/>
    <property type="evidence" value="ECO:0007669"/>
    <property type="project" value="InterPro"/>
</dbReference>
<reference evidence="10 11" key="1">
    <citation type="journal article" date="2016" name="Nat. Commun.">
        <title>Ectomycorrhizal ecology is imprinted in the genome of the dominant symbiotic fungus Cenococcum geophilum.</title>
        <authorList>
            <consortium name="DOE Joint Genome Institute"/>
            <person name="Peter M."/>
            <person name="Kohler A."/>
            <person name="Ohm R.A."/>
            <person name="Kuo A."/>
            <person name="Krutzmann J."/>
            <person name="Morin E."/>
            <person name="Arend M."/>
            <person name="Barry K.W."/>
            <person name="Binder M."/>
            <person name="Choi C."/>
            <person name="Clum A."/>
            <person name="Copeland A."/>
            <person name="Grisel N."/>
            <person name="Haridas S."/>
            <person name="Kipfer T."/>
            <person name="LaButti K."/>
            <person name="Lindquist E."/>
            <person name="Lipzen A."/>
            <person name="Maire R."/>
            <person name="Meier B."/>
            <person name="Mihaltcheva S."/>
            <person name="Molinier V."/>
            <person name="Murat C."/>
            <person name="Poggeler S."/>
            <person name="Quandt C.A."/>
            <person name="Sperisen C."/>
            <person name="Tritt A."/>
            <person name="Tisserant E."/>
            <person name="Crous P.W."/>
            <person name="Henrissat B."/>
            <person name="Nehls U."/>
            <person name="Egli S."/>
            <person name="Spatafora J.W."/>
            <person name="Grigoriev I.V."/>
            <person name="Martin F.M."/>
        </authorList>
    </citation>
    <scope>NUCLEOTIDE SEQUENCE [LARGE SCALE GENOMIC DNA]</scope>
    <source>
        <strain evidence="10 11">CBS 207.34</strain>
    </source>
</reference>
<keyword evidence="4 8" id="KW-0560">Oxidoreductase</keyword>
<dbReference type="PROSITE" id="PS00086">
    <property type="entry name" value="CYTOCHROME_P450"/>
    <property type="match status" value="1"/>
</dbReference>
<evidence type="ECO:0000256" key="3">
    <source>
        <dbReference type="ARBA" id="ARBA00022723"/>
    </source>
</evidence>
<name>A0A8E2F0V0_9PEZI</name>
<dbReference type="PRINTS" id="PR00465">
    <property type="entry name" value="EP450IV"/>
</dbReference>
<organism evidence="10 11">
    <name type="scientific">Glonium stellatum</name>
    <dbReference type="NCBI Taxonomy" id="574774"/>
    <lineage>
        <taxon>Eukaryota</taxon>
        <taxon>Fungi</taxon>
        <taxon>Dikarya</taxon>
        <taxon>Ascomycota</taxon>
        <taxon>Pezizomycotina</taxon>
        <taxon>Dothideomycetes</taxon>
        <taxon>Pleosporomycetidae</taxon>
        <taxon>Gloniales</taxon>
        <taxon>Gloniaceae</taxon>
        <taxon>Glonium</taxon>
    </lineage>
</organism>
<dbReference type="PANTHER" id="PTHR24305">
    <property type="entry name" value="CYTOCHROME P450"/>
    <property type="match status" value="1"/>
</dbReference>
<dbReference type="GO" id="GO:0004497">
    <property type="term" value="F:monooxygenase activity"/>
    <property type="evidence" value="ECO:0007669"/>
    <property type="project" value="UniProtKB-KW"/>
</dbReference>
<evidence type="ECO:0000313" key="11">
    <source>
        <dbReference type="Proteomes" id="UP000250140"/>
    </source>
</evidence>
<feature type="transmembrane region" description="Helical" evidence="9">
    <location>
        <begin position="6"/>
        <end position="29"/>
    </location>
</feature>
<dbReference type="Pfam" id="PF00067">
    <property type="entry name" value="p450"/>
    <property type="match status" value="1"/>
</dbReference>
<gene>
    <name evidence="10" type="ORF">AOQ84DRAFT_388830</name>
</gene>
<evidence type="ECO:0000256" key="1">
    <source>
        <dbReference type="ARBA" id="ARBA00001971"/>
    </source>
</evidence>
<dbReference type="OrthoDB" id="3945418at2759"/>
<evidence type="ECO:0000256" key="2">
    <source>
        <dbReference type="ARBA" id="ARBA00010617"/>
    </source>
</evidence>
<keyword evidence="9" id="KW-0812">Transmembrane</keyword>
<evidence type="ECO:0000313" key="10">
    <source>
        <dbReference type="EMBL" id="OCL08461.1"/>
    </source>
</evidence>
<keyword evidence="5 7" id="KW-0408">Iron</keyword>